<feature type="region of interest" description="Disordered" evidence="9">
    <location>
        <begin position="159"/>
        <end position="197"/>
    </location>
</feature>
<feature type="non-terminal residue" evidence="11">
    <location>
        <position position="1"/>
    </location>
</feature>
<keyword evidence="12" id="KW-1185">Reference proteome</keyword>
<comment type="subunit">
    <text evidence="8">Component of the SRB8-11 complex, which itself associates with the Mediator complex.</text>
</comment>
<dbReference type="Pfam" id="PF06333">
    <property type="entry name" value="Med13_C"/>
    <property type="match status" value="1"/>
</dbReference>
<feature type="domain" description="Mediator complex subunit Med13 C-terminal" evidence="10">
    <location>
        <begin position="45"/>
        <end position="252"/>
    </location>
</feature>
<evidence type="ECO:0000256" key="7">
    <source>
        <dbReference type="ARBA" id="ARBA00023242"/>
    </source>
</evidence>
<evidence type="ECO:0000256" key="4">
    <source>
        <dbReference type="ARBA" id="ARBA00023015"/>
    </source>
</evidence>
<dbReference type="GO" id="GO:0016592">
    <property type="term" value="C:mediator complex"/>
    <property type="evidence" value="ECO:0007669"/>
    <property type="project" value="InterPro"/>
</dbReference>
<reference evidence="11" key="1">
    <citation type="submission" date="2020-05" db="EMBL/GenBank/DDBJ databases">
        <title>Phylogenomic resolution of chytrid fungi.</title>
        <authorList>
            <person name="Stajich J.E."/>
            <person name="Amses K."/>
            <person name="Simmons R."/>
            <person name="Seto K."/>
            <person name="Myers J."/>
            <person name="Bonds A."/>
            <person name="Quandt C.A."/>
            <person name="Barry K."/>
            <person name="Liu P."/>
            <person name="Grigoriev I."/>
            <person name="Longcore J.E."/>
            <person name="James T.Y."/>
        </authorList>
    </citation>
    <scope>NUCLEOTIDE SEQUENCE</scope>
    <source>
        <strain evidence="11">JEL0318</strain>
    </source>
</reference>
<dbReference type="GO" id="GO:0006357">
    <property type="term" value="P:regulation of transcription by RNA polymerase II"/>
    <property type="evidence" value="ECO:0007669"/>
    <property type="project" value="InterPro"/>
</dbReference>
<keyword evidence="4 8" id="KW-0805">Transcription regulation</keyword>
<name>A0AAD5S0V9_9FUNG</name>
<keyword evidence="5 8" id="KW-0010">Activator</keyword>
<comment type="subcellular location">
    <subcellularLocation>
        <location evidence="1 8">Nucleus</location>
    </subcellularLocation>
</comment>
<dbReference type="InterPro" id="IPR009401">
    <property type="entry name" value="Med13_C"/>
</dbReference>
<dbReference type="GO" id="GO:0003712">
    <property type="term" value="F:transcription coregulator activity"/>
    <property type="evidence" value="ECO:0007669"/>
    <property type="project" value="InterPro"/>
</dbReference>
<dbReference type="Proteomes" id="UP001212841">
    <property type="component" value="Unassembled WGS sequence"/>
</dbReference>
<organism evidence="11 12">
    <name type="scientific">Rhizophlyctis rosea</name>
    <dbReference type="NCBI Taxonomy" id="64517"/>
    <lineage>
        <taxon>Eukaryota</taxon>
        <taxon>Fungi</taxon>
        <taxon>Fungi incertae sedis</taxon>
        <taxon>Chytridiomycota</taxon>
        <taxon>Chytridiomycota incertae sedis</taxon>
        <taxon>Chytridiomycetes</taxon>
        <taxon>Rhizophlyctidales</taxon>
        <taxon>Rhizophlyctidaceae</taxon>
        <taxon>Rhizophlyctis</taxon>
    </lineage>
</organism>
<evidence type="ECO:0000256" key="9">
    <source>
        <dbReference type="SAM" id="MobiDB-lite"/>
    </source>
</evidence>
<proteinExistence type="inferred from homology"/>
<comment type="similarity">
    <text evidence="2 8">Belongs to the Mediator complex subunit 13 family.</text>
</comment>
<evidence type="ECO:0000256" key="2">
    <source>
        <dbReference type="ARBA" id="ARBA00009354"/>
    </source>
</evidence>
<evidence type="ECO:0000256" key="6">
    <source>
        <dbReference type="ARBA" id="ARBA00023163"/>
    </source>
</evidence>
<keyword evidence="6 8" id="KW-0804">Transcription</keyword>
<comment type="caution">
    <text evidence="11">The sequence shown here is derived from an EMBL/GenBank/DDBJ whole genome shotgun (WGS) entry which is preliminary data.</text>
</comment>
<evidence type="ECO:0000313" key="11">
    <source>
        <dbReference type="EMBL" id="KAJ3025907.1"/>
    </source>
</evidence>
<keyword evidence="7 8" id="KW-0539">Nucleus</keyword>
<keyword evidence="3 8" id="KW-0678">Repressor</keyword>
<protein>
    <recommendedName>
        <fullName evidence="8">Mediator of RNA polymerase II transcription subunit 13</fullName>
    </recommendedName>
    <alternativeName>
        <fullName evidence="8">Mediator complex subunit 13</fullName>
    </alternativeName>
</protein>
<dbReference type="EMBL" id="JADGJD010003076">
    <property type="protein sequence ID" value="KAJ3025907.1"/>
    <property type="molecule type" value="Genomic_DNA"/>
</dbReference>
<sequence>MLSIQILPLDTIVTNTPNSRTLCLSLYTRLHKCFTPDITSPPFTSSPYILAPPSPPTPRFSLTRTAVGVVNEGERVLVAAYVTGNLCSVCGVWDERGEVREVRVRQEDGSDEEGVLRWVWEVVEEVVGVCGVGWRVVVLKVGVMRVGELGAWKEVTGLLPPETPLGTSTNATPDGGGTPPGLMRQTSSSTPPPLPTRKNGIISVSICSYDIENALQLIPGDGTILPTTPTTETIASPNLPPTDTIVDVTLPTSYIISAGIPLLGNREEDEMPLPLASVHLATVLPG</sequence>
<gene>
    <name evidence="11" type="ORF">HK097_006567</name>
</gene>
<dbReference type="AlphaFoldDB" id="A0AAD5S0V9"/>
<evidence type="ECO:0000256" key="1">
    <source>
        <dbReference type="ARBA" id="ARBA00004123"/>
    </source>
</evidence>
<evidence type="ECO:0000259" key="10">
    <source>
        <dbReference type="Pfam" id="PF06333"/>
    </source>
</evidence>
<evidence type="ECO:0000313" key="12">
    <source>
        <dbReference type="Proteomes" id="UP001212841"/>
    </source>
</evidence>
<evidence type="ECO:0000256" key="8">
    <source>
        <dbReference type="RuleBase" id="RU364134"/>
    </source>
</evidence>
<evidence type="ECO:0000256" key="3">
    <source>
        <dbReference type="ARBA" id="ARBA00022491"/>
    </source>
</evidence>
<comment type="function">
    <text evidence="8">Component of the SRB8-11 complex. The SRB8-11 complex is a regulatory module of the Mediator complex which is itself involved in regulation of basal and activated RNA polymerase II-dependent transcription. The SRB8-11 complex may be involved in the transcriptional repression of a subset of genes regulated by Mediator. It may inhibit the association of the Mediator complex with RNA polymerase II to form the holoenzyme complex.</text>
</comment>
<accession>A0AAD5S0V9</accession>
<evidence type="ECO:0000256" key="5">
    <source>
        <dbReference type="ARBA" id="ARBA00023159"/>
    </source>
</evidence>